<feature type="transmembrane region" description="Helical" evidence="1">
    <location>
        <begin position="442"/>
        <end position="461"/>
    </location>
</feature>
<protein>
    <recommendedName>
        <fullName evidence="4">Transmembrane protein</fullName>
    </recommendedName>
</protein>
<evidence type="ECO:0008006" key="4">
    <source>
        <dbReference type="Google" id="ProtNLM"/>
    </source>
</evidence>
<name>A0A813IJ29_POLGL</name>
<evidence type="ECO:0000313" key="2">
    <source>
        <dbReference type="EMBL" id="CAE8650529.1"/>
    </source>
</evidence>
<evidence type="ECO:0000313" key="3">
    <source>
        <dbReference type="Proteomes" id="UP000626109"/>
    </source>
</evidence>
<organism evidence="2 3">
    <name type="scientific">Polarella glacialis</name>
    <name type="common">Dinoflagellate</name>
    <dbReference type="NCBI Taxonomy" id="89957"/>
    <lineage>
        <taxon>Eukaryota</taxon>
        <taxon>Sar</taxon>
        <taxon>Alveolata</taxon>
        <taxon>Dinophyceae</taxon>
        <taxon>Suessiales</taxon>
        <taxon>Suessiaceae</taxon>
        <taxon>Polarella</taxon>
    </lineage>
</organism>
<reference evidence="2" key="1">
    <citation type="submission" date="2021-02" db="EMBL/GenBank/DDBJ databases">
        <authorList>
            <person name="Dougan E. K."/>
            <person name="Rhodes N."/>
            <person name="Thang M."/>
            <person name="Chan C."/>
        </authorList>
    </citation>
    <scope>NUCLEOTIDE SEQUENCE</scope>
</reference>
<dbReference type="PANTHER" id="PTHR37314:SF4">
    <property type="entry name" value="UPF0700 TRANSMEMBRANE PROTEIN YOAK"/>
    <property type="match status" value="1"/>
</dbReference>
<dbReference type="InterPro" id="IPR010699">
    <property type="entry name" value="DUF1275"/>
</dbReference>
<dbReference type="PANTHER" id="PTHR37314">
    <property type="entry name" value="SLR0142 PROTEIN"/>
    <property type="match status" value="1"/>
</dbReference>
<keyword evidence="1" id="KW-1133">Transmembrane helix</keyword>
<feature type="non-terminal residue" evidence="2">
    <location>
        <position position="572"/>
    </location>
</feature>
<accession>A0A813IJ29</accession>
<feature type="transmembrane region" description="Helical" evidence="1">
    <location>
        <begin position="240"/>
        <end position="263"/>
    </location>
</feature>
<keyword evidence="1" id="KW-0812">Transmembrane</keyword>
<feature type="transmembrane region" description="Helical" evidence="1">
    <location>
        <begin position="325"/>
        <end position="353"/>
    </location>
</feature>
<dbReference type="AlphaFoldDB" id="A0A813IJ29"/>
<keyword evidence="1" id="KW-0472">Membrane</keyword>
<proteinExistence type="predicted"/>
<sequence>ALRPAQMKADSYKENLLLWCSTSIDVVLPRTSRSSPEVESRDLEMDALAADLRRHYAVSAGYDWLNSTRIGRFAFVFHLGQQVSHIWCCFIFYGSCVEIDSDIHGQKSSSVYQLRTSVKDLLTNSTMQYPSTRAATAFRCHTLRMSALLAGTFTSFMRLGRFVQRSSRIEDDVTFQLEKDLGSLPFQLDKDLGSLPPNSPRIPEMNVVKSSAFENSSRLSEFRSRVSLATRAASSTIDPLTSMVMVTGCTLAVCAGMVNAVAFRTLGSFVSHMTGAWAKVGLSAQTGAAVVARDAGLLVLSFMLGSMVCGCMIKRTLVKTGSAGYGLALILNAFVLVLAFACADEVVAPYLVALACGLQNGIASSYSGAAIRTTHYTGIVTDVGLILGRHVVAFFRRTFCRRTSTSDAEAGDVRKLILLVLLMASFFVGIVFGSVLSYEIGVHAFLVPAVVSGVGGLVYCAHRLRQDLSMRAPRWLSQSTTPQSPVHVEVFAAPALKDLPKTTKPPLPEEKDEALRFQKLLKTLDQIELELSLLPLGAVPGRLDPLEEALEAHRKLRSVLAQSASGYDGSGL</sequence>
<dbReference type="Pfam" id="PF06912">
    <property type="entry name" value="DUF1275"/>
    <property type="match status" value="1"/>
</dbReference>
<dbReference type="Proteomes" id="UP000626109">
    <property type="component" value="Unassembled WGS sequence"/>
</dbReference>
<evidence type="ECO:0000256" key="1">
    <source>
        <dbReference type="SAM" id="Phobius"/>
    </source>
</evidence>
<feature type="transmembrane region" description="Helical" evidence="1">
    <location>
        <begin position="373"/>
        <end position="395"/>
    </location>
</feature>
<dbReference type="EMBL" id="CAJNNW010008920">
    <property type="protein sequence ID" value="CAE8650529.1"/>
    <property type="molecule type" value="Genomic_DNA"/>
</dbReference>
<comment type="caution">
    <text evidence="2">The sequence shown here is derived from an EMBL/GenBank/DDBJ whole genome shotgun (WGS) entry which is preliminary data.</text>
</comment>
<gene>
    <name evidence="2" type="ORF">PGLA2088_LOCUS8333</name>
</gene>
<feature type="transmembrane region" description="Helical" evidence="1">
    <location>
        <begin position="416"/>
        <end position="436"/>
    </location>
</feature>